<proteinExistence type="predicted"/>
<name>A0ACC1CQ48_9NEOP</name>
<sequence length="85" mass="9665">MDTRSAGQHKNYKSSNVANIVYFADDLGRTASSKVKKVEIMTIPIETILLYANPIFGSDNNNEFKILKNTQETDKRVYDNYSAKE</sequence>
<organism evidence="1 2">
    <name type="scientific">Dendrolimus kikuchii</name>
    <dbReference type="NCBI Taxonomy" id="765133"/>
    <lineage>
        <taxon>Eukaryota</taxon>
        <taxon>Metazoa</taxon>
        <taxon>Ecdysozoa</taxon>
        <taxon>Arthropoda</taxon>
        <taxon>Hexapoda</taxon>
        <taxon>Insecta</taxon>
        <taxon>Pterygota</taxon>
        <taxon>Neoptera</taxon>
        <taxon>Endopterygota</taxon>
        <taxon>Lepidoptera</taxon>
        <taxon>Glossata</taxon>
        <taxon>Ditrysia</taxon>
        <taxon>Bombycoidea</taxon>
        <taxon>Lasiocampidae</taxon>
        <taxon>Dendrolimus</taxon>
    </lineage>
</organism>
<comment type="caution">
    <text evidence="1">The sequence shown here is derived from an EMBL/GenBank/DDBJ whole genome shotgun (WGS) entry which is preliminary data.</text>
</comment>
<dbReference type="Proteomes" id="UP000824533">
    <property type="component" value="Linkage Group LG19"/>
</dbReference>
<keyword evidence="2" id="KW-1185">Reference proteome</keyword>
<evidence type="ECO:0000313" key="2">
    <source>
        <dbReference type="Proteomes" id="UP000824533"/>
    </source>
</evidence>
<protein>
    <submittedName>
        <fullName evidence="1">Uncharacterized protein</fullName>
    </submittedName>
</protein>
<dbReference type="EMBL" id="CM034405">
    <property type="protein sequence ID" value="KAJ0173700.1"/>
    <property type="molecule type" value="Genomic_DNA"/>
</dbReference>
<accession>A0ACC1CQ48</accession>
<evidence type="ECO:0000313" key="1">
    <source>
        <dbReference type="EMBL" id="KAJ0173700.1"/>
    </source>
</evidence>
<reference evidence="1 2" key="1">
    <citation type="journal article" date="2021" name="Front. Genet.">
        <title>Chromosome-Level Genome Assembly Reveals Significant Gene Expansion in the Toll and IMD Signaling Pathways of Dendrolimus kikuchii.</title>
        <authorList>
            <person name="Zhou J."/>
            <person name="Wu P."/>
            <person name="Xiong Z."/>
            <person name="Liu N."/>
            <person name="Zhao N."/>
            <person name="Ji M."/>
            <person name="Qiu Y."/>
            <person name="Yang B."/>
        </authorList>
    </citation>
    <scope>NUCLEOTIDE SEQUENCE [LARGE SCALE GENOMIC DNA]</scope>
    <source>
        <strain evidence="1">Ann1</strain>
    </source>
</reference>
<gene>
    <name evidence="1" type="ORF">K1T71_010849</name>
</gene>